<comment type="caution">
    <text evidence="1">The sequence shown here is derived from an EMBL/GenBank/DDBJ whole genome shotgun (WGS) entry which is preliminary data.</text>
</comment>
<keyword evidence="2" id="KW-1185">Reference proteome</keyword>
<sequence length="61" mass="7144">LREDAFFFTRRKLFLPLNKRNTCDKVQGLRVTLERSIGSFVMSLRVVSCVIQMFALPLHPF</sequence>
<dbReference type="AlphaFoldDB" id="A0A134BC90"/>
<dbReference type="PATRIC" id="fig|322095.3.peg.485"/>
<proteinExistence type="predicted"/>
<name>A0A134BC90_9PORP</name>
<accession>A0A134BC90</accession>
<evidence type="ECO:0000313" key="1">
    <source>
        <dbReference type="EMBL" id="KXB77572.1"/>
    </source>
</evidence>
<feature type="non-terminal residue" evidence="1">
    <location>
        <position position="1"/>
    </location>
</feature>
<dbReference type="EMBL" id="LSDK01000036">
    <property type="protein sequence ID" value="KXB77572.1"/>
    <property type="molecule type" value="Genomic_DNA"/>
</dbReference>
<evidence type="ECO:0000313" key="2">
    <source>
        <dbReference type="Proteomes" id="UP000070224"/>
    </source>
</evidence>
<reference evidence="2" key="1">
    <citation type="submission" date="2016-01" db="EMBL/GenBank/DDBJ databases">
        <authorList>
            <person name="Mitreva M."/>
            <person name="Pepin K.H."/>
            <person name="Mihindukulasuriya K.A."/>
            <person name="Fulton R."/>
            <person name="Fronick C."/>
            <person name="O'Laughlin M."/>
            <person name="Miner T."/>
            <person name="Herter B."/>
            <person name="Rosa B.A."/>
            <person name="Cordes M."/>
            <person name="Tomlinson C."/>
            <person name="Wollam A."/>
            <person name="Palsikar V.B."/>
            <person name="Mardis E.R."/>
            <person name="Wilson R.K."/>
        </authorList>
    </citation>
    <scope>NUCLEOTIDE SEQUENCE [LARGE SCALE GENOMIC DNA]</scope>
    <source>
        <strain evidence="2">KA00683</strain>
    </source>
</reference>
<dbReference type="STRING" id="322095.HMPREF3185_00494"/>
<organism evidence="1 2">
    <name type="scientific">Porphyromonas somerae</name>
    <dbReference type="NCBI Taxonomy" id="322095"/>
    <lineage>
        <taxon>Bacteria</taxon>
        <taxon>Pseudomonadati</taxon>
        <taxon>Bacteroidota</taxon>
        <taxon>Bacteroidia</taxon>
        <taxon>Bacteroidales</taxon>
        <taxon>Porphyromonadaceae</taxon>
        <taxon>Porphyromonas</taxon>
    </lineage>
</organism>
<dbReference type="Proteomes" id="UP000070224">
    <property type="component" value="Unassembled WGS sequence"/>
</dbReference>
<gene>
    <name evidence="1" type="ORF">HMPREF3185_00494</name>
</gene>
<protein>
    <submittedName>
        <fullName evidence="1">Uncharacterized protein</fullName>
    </submittedName>
</protein>